<keyword evidence="4" id="KW-1185">Reference proteome</keyword>
<dbReference type="OrthoDB" id="4481150at2"/>
<evidence type="ECO:0000313" key="3">
    <source>
        <dbReference type="Proteomes" id="UP000199137"/>
    </source>
</evidence>
<dbReference type="Proteomes" id="UP000470404">
    <property type="component" value="Unassembled WGS sequence"/>
</dbReference>
<reference evidence="1 4" key="3">
    <citation type="submission" date="2020-01" db="EMBL/GenBank/DDBJ databases">
        <title>Insect and environment-associated Actinomycetes.</title>
        <authorList>
            <person name="Currrie C."/>
            <person name="Chevrette M."/>
            <person name="Carlson C."/>
            <person name="Stubbendieck R."/>
            <person name="Wendt-Pienkowski E."/>
        </authorList>
    </citation>
    <scope>NUCLEOTIDE SEQUENCE [LARGE SCALE GENOMIC DNA]</scope>
    <source>
        <strain evidence="1 4">SID8386</strain>
    </source>
</reference>
<dbReference type="EMBL" id="FOWC01000015">
    <property type="protein sequence ID" value="SFQ55183.1"/>
    <property type="molecule type" value="Genomic_DNA"/>
</dbReference>
<organism evidence="2 3">
    <name type="scientific">Amycolatopsis rubida</name>
    <dbReference type="NCBI Taxonomy" id="112413"/>
    <lineage>
        <taxon>Bacteria</taxon>
        <taxon>Bacillati</taxon>
        <taxon>Actinomycetota</taxon>
        <taxon>Actinomycetes</taxon>
        <taxon>Pseudonocardiales</taxon>
        <taxon>Pseudonocardiaceae</taxon>
        <taxon>Amycolatopsis</taxon>
    </lineage>
</organism>
<evidence type="ECO:0000313" key="4">
    <source>
        <dbReference type="Proteomes" id="UP000470404"/>
    </source>
</evidence>
<dbReference type="STRING" id="112413.SAMN05421854_11520"/>
<dbReference type="AlphaFoldDB" id="A0A1I5ZFM1"/>
<accession>A0A1I5ZFM1</accession>
<protein>
    <submittedName>
        <fullName evidence="2">Uncharacterized protein</fullName>
    </submittedName>
</protein>
<reference evidence="2" key="2">
    <citation type="submission" date="2016-10" db="EMBL/GenBank/DDBJ databases">
        <authorList>
            <person name="de Groot N.N."/>
        </authorList>
    </citation>
    <scope>NUCLEOTIDE SEQUENCE [LARGE SCALE GENOMIC DNA]</scope>
    <source>
        <strain evidence="2">DSM 44637</strain>
    </source>
</reference>
<proteinExistence type="predicted"/>
<dbReference type="EMBL" id="JAAGNC010000095">
    <property type="protein sequence ID" value="NEC57949.1"/>
    <property type="molecule type" value="Genomic_DNA"/>
</dbReference>
<dbReference type="Proteomes" id="UP000199137">
    <property type="component" value="Unassembled WGS sequence"/>
</dbReference>
<name>A0A1I5ZFM1_9PSEU</name>
<reference evidence="3" key="1">
    <citation type="submission" date="2016-10" db="EMBL/GenBank/DDBJ databases">
        <authorList>
            <person name="Varghese N."/>
            <person name="Submissions S."/>
        </authorList>
    </citation>
    <scope>NUCLEOTIDE SEQUENCE [LARGE SCALE GENOMIC DNA]</scope>
    <source>
        <strain evidence="3">DSM 44637</strain>
    </source>
</reference>
<sequence>MKVVIGKHLAVRETGDLRRLSATSDLSPEELSSALEESGAGTYAGDHCWLKVAVLRALGPGEDEWRAGFDGMIAYAATRGWVAGDWVRVHFGPSSSG</sequence>
<gene>
    <name evidence="1" type="ORF">G3I59_20680</name>
    <name evidence="2" type="ORF">SAMN05421854_11520</name>
</gene>
<dbReference type="RefSeq" id="WP_067581893.1">
    <property type="nucleotide sequence ID" value="NZ_FOWC01000015.1"/>
</dbReference>
<evidence type="ECO:0000313" key="2">
    <source>
        <dbReference type="EMBL" id="SFQ55183.1"/>
    </source>
</evidence>
<evidence type="ECO:0000313" key="1">
    <source>
        <dbReference type="EMBL" id="NEC57949.1"/>
    </source>
</evidence>